<protein>
    <submittedName>
        <fullName evidence="2">Tripartite tricarboxylate transporter substrate binding protein</fullName>
    </submittedName>
</protein>
<comment type="similarity">
    <text evidence="1">Belongs to the UPF0065 (bug) family.</text>
</comment>
<evidence type="ECO:0000256" key="1">
    <source>
        <dbReference type="ARBA" id="ARBA00006987"/>
    </source>
</evidence>
<dbReference type="Gene3D" id="3.40.190.150">
    <property type="entry name" value="Bordetella uptake gene, domain 1"/>
    <property type="match status" value="1"/>
</dbReference>
<dbReference type="PANTHER" id="PTHR42928:SF5">
    <property type="entry name" value="BLR1237 PROTEIN"/>
    <property type="match status" value="1"/>
</dbReference>
<dbReference type="PIRSF" id="PIRSF017082">
    <property type="entry name" value="YflP"/>
    <property type="match status" value="1"/>
</dbReference>
<name>A0A3P3EGL0_9BURK</name>
<sequence length="339" mass="34796">MADLRGIPVPKAITNVYKILMGAAVAAVSAAAATAVCAQASYPSRSVRLVVSQAPGGSSDTIARMWAEHAGKAMGATIVVENKPGAGGIIAAQTALNAPADGYTLLLGSVSLMVLNQFTYKPLPYNPEKDFVGVTMLTTVPFVLSANPATGIKTLKDLTEKAKAAPGKLNFASAGLGNSTHLAVELVSNALGISMTHIPYKGEADGILATIGGQTEVMAPVYGTALPHIKNHKLNPLAVLSPQRTPELPDVPTLGELGVKGFDNMGWSAVVARAGTPADIVEKLNKATAAFHKSPDVQAKLKSMGVIAMSGPSALVMETAARDTKAWGPTLGALNLSAK</sequence>
<dbReference type="Gene3D" id="3.40.190.10">
    <property type="entry name" value="Periplasmic binding protein-like II"/>
    <property type="match status" value="1"/>
</dbReference>
<proteinExistence type="inferred from homology"/>
<dbReference type="InterPro" id="IPR005064">
    <property type="entry name" value="BUG"/>
</dbReference>
<reference evidence="2 3" key="1">
    <citation type="submission" date="2018-11" db="EMBL/GenBank/DDBJ databases">
        <title>The genome of Variovorax sp T529.</title>
        <authorList>
            <person name="Gao J."/>
        </authorList>
    </citation>
    <scope>NUCLEOTIDE SEQUENCE [LARGE SCALE GENOMIC DNA]</scope>
    <source>
        <strain evidence="2 3">T529</strain>
    </source>
</reference>
<evidence type="ECO:0000313" key="3">
    <source>
        <dbReference type="Proteomes" id="UP000271590"/>
    </source>
</evidence>
<organism evidence="2 3">
    <name type="scientific">Variovorax beijingensis</name>
    <dbReference type="NCBI Taxonomy" id="2496117"/>
    <lineage>
        <taxon>Bacteria</taxon>
        <taxon>Pseudomonadati</taxon>
        <taxon>Pseudomonadota</taxon>
        <taxon>Betaproteobacteria</taxon>
        <taxon>Burkholderiales</taxon>
        <taxon>Comamonadaceae</taxon>
        <taxon>Variovorax</taxon>
    </lineage>
</organism>
<accession>A0A3P3EGL0</accession>
<evidence type="ECO:0000313" key="2">
    <source>
        <dbReference type="EMBL" id="RRH85539.1"/>
    </source>
</evidence>
<dbReference type="InterPro" id="IPR042100">
    <property type="entry name" value="Bug_dom1"/>
</dbReference>
<dbReference type="CDD" id="cd07012">
    <property type="entry name" value="PBP2_Bug_TTT"/>
    <property type="match status" value="1"/>
</dbReference>
<comment type="caution">
    <text evidence="2">The sequence shown here is derived from an EMBL/GenBank/DDBJ whole genome shotgun (WGS) entry which is preliminary data.</text>
</comment>
<dbReference type="Proteomes" id="UP000271590">
    <property type="component" value="Unassembled WGS sequence"/>
</dbReference>
<dbReference type="EMBL" id="RQXU01000016">
    <property type="protein sequence ID" value="RRH85539.1"/>
    <property type="molecule type" value="Genomic_DNA"/>
</dbReference>
<dbReference type="Pfam" id="PF03401">
    <property type="entry name" value="TctC"/>
    <property type="match status" value="1"/>
</dbReference>
<dbReference type="AlphaFoldDB" id="A0A3P3EGL0"/>
<gene>
    <name evidence="2" type="ORF">EH244_22630</name>
</gene>
<dbReference type="SUPFAM" id="SSF53850">
    <property type="entry name" value="Periplasmic binding protein-like II"/>
    <property type="match status" value="1"/>
</dbReference>
<dbReference type="PANTHER" id="PTHR42928">
    <property type="entry name" value="TRICARBOXYLATE-BINDING PROTEIN"/>
    <property type="match status" value="1"/>
</dbReference>